<organism evidence="14 15">
    <name type="scientific">Aquiluna borgnonia</name>
    <dbReference type="NCBI Taxonomy" id="2499157"/>
    <lineage>
        <taxon>Bacteria</taxon>
        <taxon>Bacillati</taxon>
        <taxon>Actinomycetota</taxon>
        <taxon>Actinomycetes</taxon>
        <taxon>Micrococcales</taxon>
        <taxon>Microbacteriaceae</taxon>
        <taxon>Luna cluster</taxon>
        <taxon>Luna-1 subcluster</taxon>
        <taxon>Aquiluna</taxon>
    </lineage>
</organism>
<dbReference type="EC" id="2.4.1.227" evidence="10"/>
<proteinExistence type="inferred from homology"/>
<evidence type="ECO:0000256" key="11">
    <source>
        <dbReference type="SAM" id="Phobius"/>
    </source>
</evidence>
<dbReference type="HAMAP" id="MF_00033">
    <property type="entry name" value="MurG"/>
    <property type="match status" value="1"/>
</dbReference>
<dbReference type="NCBIfam" id="TIGR01133">
    <property type="entry name" value="murG"/>
    <property type="match status" value="1"/>
</dbReference>
<dbReference type="GO" id="GO:0050511">
    <property type="term" value="F:undecaprenyldiphospho-muramoylpentapeptide beta-N-acetylglucosaminyltransferase activity"/>
    <property type="evidence" value="ECO:0007669"/>
    <property type="project" value="UniProtKB-UniRule"/>
</dbReference>
<gene>
    <name evidence="10 14" type="primary">murG</name>
    <name evidence="14" type="ORF">HRU87_04185</name>
</gene>
<name>A0A7D4PXE2_9MICO</name>
<dbReference type="PANTHER" id="PTHR21015">
    <property type="entry name" value="UDP-N-ACETYLGLUCOSAMINE--N-ACETYLMURAMYL-(PENTAPEPTIDE) PYROPHOSPHORYL-UNDECAPRENOL N-ACETYLGLUCOSAMINE TRANSFERASE 1"/>
    <property type="match status" value="1"/>
</dbReference>
<keyword evidence="11" id="KW-0812">Transmembrane</keyword>
<evidence type="ECO:0000256" key="9">
    <source>
        <dbReference type="ARBA" id="ARBA00023316"/>
    </source>
</evidence>
<feature type="binding site" evidence="10">
    <location>
        <position position="160"/>
    </location>
    <ligand>
        <name>UDP-N-acetyl-alpha-D-glucosamine</name>
        <dbReference type="ChEBI" id="CHEBI:57705"/>
    </ligand>
</feature>
<dbReference type="Pfam" id="PF03033">
    <property type="entry name" value="Glyco_transf_28"/>
    <property type="match status" value="1"/>
</dbReference>
<evidence type="ECO:0000256" key="4">
    <source>
        <dbReference type="ARBA" id="ARBA00022679"/>
    </source>
</evidence>
<dbReference type="GO" id="GO:0071555">
    <property type="term" value="P:cell wall organization"/>
    <property type="evidence" value="ECO:0007669"/>
    <property type="project" value="UniProtKB-KW"/>
</dbReference>
<feature type="binding site" evidence="10">
    <location>
        <position position="286"/>
    </location>
    <ligand>
        <name>UDP-N-acetyl-alpha-D-glucosamine</name>
        <dbReference type="ChEBI" id="CHEBI:57705"/>
    </ligand>
</feature>
<keyword evidence="11" id="KW-1133">Transmembrane helix</keyword>
<evidence type="ECO:0000256" key="3">
    <source>
        <dbReference type="ARBA" id="ARBA00022676"/>
    </source>
</evidence>
<dbReference type="InterPro" id="IPR006009">
    <property type="entry name" value="GlcNAc_MurG"/>
</dbReference>
<keyword evidence="6 10" id="KW-0573">Peptidoglycan synthesis</keyword>
<keyword evidence="15" id="KW-1185">Reference proteome</keyword>
<feature type="domain" description="Glycosyltransferase family 28 N-terminal" evidence="12">
    <location>
        <begin position="4"/>
        <end position="141"/>
    </location>
</feature>
<evidence type="ECO:0000256" key="5">
    <source>
        <dbReference type="ARBA" id="ARBA00022960"/>
    </source>
</evidence>
<reference evidence="14 15" key="1">
    <citation type="submission" date="2020-05" db="EMBL/GenBank/DDBJ databases">
        <title>Aquirufa sp. strain 15G-AUS-rot a new Aquirufa species.</title>
        <authorList>
            <person name="Pitt A."/>
            <person name="Hahn M.W."/>
        </authorList>
    </citation>
    <scope>NUCLEOTIDE SEQUENCE [LARGE SCALE GENOMIC DNA]</scope>
    <source>
        <strain evidence="14 15">15G-AUS-rot</strain>
    </source>
</reference>
<keyword evidence="4 10" id="KW-0808">Transferase</keyword>
<comment type="subcellular location">
    <subcellularLocation>
        <location evidence="10">Cell membrane</location>
        <topology evidence="10">Peripheral membrane protein</topology>
        <orientation evidence="10">Cytoplasmic side</orientation>
    </subcellularLocation>
</comment>
<protein>
    <recommendedName>
        <fullName evidence="10">UDP-N-acetylglucosamine--N-acetylmuramyl-(pentapeptide) pyrophosphoryl-undecaprenol N-acetylglucosamine transferase</fullName>
        <ecNumber evidence="10">2.4.1.227</ecNumber>
    </recommendedName>
    <alternativeName>
        <fullName evidence="10">Undecaprenyl-PP-MurNAc-pentapeptide-UDPGlcNAc GlcNAc transferase</fullName>
    </alternativeName>
</protein>
<dbReference type="KEGG" id="aqg:HRU87_04185"/>
<evidence type="ECO:0000259" key="13">
    <source>
        <dbReference type="Pfam" id="PF04101"/>
    </source>
</evidence>
<feature type="domain" description="Glycosyl transferase family 28 C-terminal" evidence="13">
    <location>
        <begin position="187"/>
        <end position="344"/>
    </location>
</feature>
<dbReference type="EMBL" id="CP054056">
    <property type="protein sequence ID" value="QKJ25384.1"/>
    <property type="molecule type" value="Genomic_DNA"/>
</dbReference>
<evidence type="ECO:0000259" key="12">
    <source>
        <dbReference type="Pfam" id="PF03033"/>
    </source>
</evidence>
<dbReference type="CDD" id="cd03785">
    <property type="entry name" value="GT28_MurG"/>
    <property type="match status" value="1"/>
</dbReference>
<evidence type="ECO:0000256" key="7">
    <source>
        <dbReference type="ARBA" id="ARBA00023136"/>
    </source>
</evidence>
<keyword evidence="7 10" id="KW-0472">Membrane</keyword>
<accession>A0A7D4PXE2</accession>
<keyword evidence="1 10" id="KW-1003">Cell membrane</keyword>
<feature type="binding site" evidence="10">
    <location>
        <position position="194"/>
    </location>
    <ligand>
        <name>UDP-N-acetyl-alpha-D-glucosamine</name>
        <dbReference type="ChEBI" id="CHEBI:57705"/>
    </ligand>
</feature>
<dbReference type="UniPathway" id="UPA00219"/>
<feature type="transmembrane region" description="Helical" evidence="11">
    <location>
        <begin position="94"/>
        <end position="113"/>
    </location>
</feature>
<keyword evidence="3 10" id="KW-0328">Glycosyltransferase</keyword>
<comment type="pathway">
    <text evidence="10">Cell wall biogenesis; peptidoglycan biosynthesis.</text>
</comment>
<comment type="caution">
    <text evidence="10">Lacks conserved residue(s) required for the propagation of feature annotation.</text>
</comment>
<evidence type="ECO:0000313" key="15">
    <source>
        <dbReference type="Proteomes" id="UP000501003"/>
    </source>
</evidence>
<dbReference type="RefSeq" id="WP_173493681.1">
    <property type="nucleotide sequence ID" value="NZ_CP054056.1"/>
</dbReference>
<dbReference type="AlphaFoldDB" id="A0A7D4PXE2"/>
<dbReference type="GO" id="GO:0005886">
    <property type="term" value="C:plasma membrane"/>
    <property type="evidence" value="ECO:0007669"/>
    <property type="project" value="UniProtKB-SubCell"/>
</dbReference>
<dbReference type="GO" id="GO:0005975">
    <property type="term" value="P:carbohydrate metabolic process"/>
    <property type="evidence" value="ECO:0007669"/>
    <property type="project" value="InterPro"/>
</dbReference>
<feature type="transmembrane region" description="Helical" evidence="11">
    <location>
        <begin position="67"/>
        <end position="87"/>
    </location>
</feature>
<dbReference type="InterPro" id="IPR007235">
    <property type="entry name" value="Glyco_trans_28_C"/>
</dbReference>
<dbReference type="PANTHER" id="PTHR21015:SF22">
    <property type="entry name" value="GLYCOSYLTRANSFERASE"/>
    <property type="match status" value="1"/>
</dbReference>
<keyword evidence="2 10" id="KW-0132">Cell division</keyword>
<comment type="function">
    <text evidence="10">Cell wall formation. Catalyzes the transfer of a GlcNAc subunit on undecaprenyl-pyrophosphoryl-MurNAc-pentapeptide (lipid intermediate I) to form undecaprenyl-pyrophosphoryl-MurNAc-(pentapeptide)GlcNAc (lipid intermediate II).</text>
</comment>
<keyword evidence="9 10" id="KW-0961">Cell wall biogenesis/degradation</keyword>
<dbReference type="SUPFAM" id="SSF53756">
    <property type="entry name" value="UDP-Glycosyltransferase/glycogen phosphorylase"/>
    <property type="match status" value="1"/>
</dbReference>
<dbReference type="Gene3D" id="3.40.50.2000">
    <property type="entry name" value="Glycogen Phosphorylase B"/>
    <property type="match status" value="2"/>
</dbReference>
<comment type="catalytic activity">
    <reaction evidence="10">
        <text>di-trans,octa-cis-undecaprenyl diphospho-N-acetyl-alpha-D-muramoyl-L-alanyl-D-glutamyl-meso-2,6-diaminopimeloyl-D-alanyl-D-alanine + UDP-N-acetyl-alpha-D-glucosamine = di-trans,octa-cis-undecaprenyl diphospho-[N-acetyl-alpha-D-glucosaminyl-(1-&gt;4)]-N-acetyl-alpha-D-muramoyl-L-alanyl-D-glutamyl-meso-2,6-diaminopimeloyl-D-alanyl-D-alanine + UDP + H(+)</text>
        <dbReference type="Rhea" id="RHEA:31227"/>
        <dbReference type="ChEBI" id="CHEBI:15378"/>
        <dbReference type="ChEBI" id="CHEBI:57705"/>
        <dbReference type="ChEBI" id="CHEBI:58223"/>
        <dbReference type="ChEBI" id="CHEBI:61387"/>
        <dbReference type="ChEBI" id="CHEBI:61388"/>
        <dbReference type="EC" id="2.4.1.227"/>
    </reaction>
</comment>
<dbReference type="Proteomes" id="UP000501003">
    <property type="component" value="Chromosome"/>
</dbReference>
<evidence type="ECO:0000256" key="1">
    <source>
        <dbReference type="ARBA" id="ARBA00022475"/>
    </source>
</evidence>
<comment type="similarity">
    <text evidence="10">Belongs to the glycosyltransferase 28 family. MurG subfamily.</text>
</comment>
<evidence type="ECO:0000256" key="10">
    <source>
        <dbReference type="HAMAP-Rule" id="MF_00033"/>
    </source>
</evidence>
<evidence type="ECO:0000256" key="8">
    <source>
        <dbReference type="ARBA" id="ARBA00023306"/>
    </source>
</evidence>
<evidence type="ECO:0000256" key="2">
    <source>
        <dbReference type="ARBA" id="ARBA00022618"/>
    </source>
</evidence>
<feature type="binding site" evidence="10">
    <location>
        <begin position="11"/>
        <end position="13"/>
    </location>
    <ligand>
        <name>UDP-N-acetyl-alpha-D-glucosamine</name>
        <dbReference type="ChEBI" id="CHEBI:57705"/>
    </ligand>
</feature>
<dbReference type="Pfam" id="PF04101">
    <property type="entry name" value="Glyco_tran_28_C"/>
    <property type="match status" value="1"/>
</dbReference>
<evidence type="ECO:0000313" key="14">
    <source>
        <dbReference type="EMBL" id="QKJ25384.1"/>
    </source>
</evidence>
<sequence>MTRFLLAGGGTAGHVNPMLALAQSLRGLDHHVVTLGTKEGLESRLVPERGFELLTIARLPFPRRLTLAALVFPIRFLVATTEVLGMIRRHRIDAVVGFGGYASAPAYVAAFLARKPLVIHEANALAGIANRLGAKLTKHVAVAFPNSNLGEAAITGMPIRPEIVQSAIGYDQGQARIELGLDPVLPTLLVTGGSLGAKSINETVIASLDQLSAAGIQVLHIVGDRAGLEPVATKGYVRMNYCDRMDVAIAASTLAISRAGSSTVSEFAACGLPAIYVPYPVGNGEQRFNALTVVEAGGGKIVSDADFTPDYVLSDVVPVISHRATIEQMAKAAKSVGIPDATERLRELVLDAVNTNNRD</sequence>
<dbReference type="GO" id="GO:0051301">
    <property type="term" value="P:cell division"/>
    <property type="evidence" value="ECO:0007669"/>
    <property type="project" value="UniProtKB-KW"/>
</dbReference>
<dbReference type="GO" id="GO:0009252">
    <property type="term" value="P:peptidoglycan biosynthetic process"/>
    <property type="evidence" value="ECO:0007669"/>
    <property type="project" value="UniProtKB-UniRule"/>
</dbReference>
<feature type="binding site" evidence="10">
    <location>
        <position position="123"/>
    </location>
    <ligand>
        <name>UDP-N-acetyl-alpha-D-glucosamine</name>
        <dbReference type="ChEBI" id="CHEBI:57705"/>
    </ligand>
</feature>
<keyword evidence="8 10" id="KW-0131">Cell cycle</keyword>
<dbReference type="GO" id="GO:0008360">
    <property type="term" value="P:regulation of cell shape"/>
    <property type="evidence" value="ECO:0007669"/>
    <property type="project" value="UniProtKB-KW"/>
</dbReference>
<keyword evidence="5 10" id="KW-0133">Cell shape</keyword>
<dbReference type="InterPro" id="IPR004276">
    <property type="entry name" value="GlycoTrans_28_N"/>
</dbReference>
<evidence type="ECO:0000256" key="6">
    <source>
        <dbReference type="ARBA" id="ARBA00022984"/>
    </source>
</evidence>